<reference evidence="2 3" key="1">
    <citation type="submission" date="2024-05" db="EMBL/GenBank/DDBJ databases">
        <authorList>
            <person name="Wallberg A."/>
        </authorList>
    </citation>
    <scope>NUCLEOTIDE SEQUENCE [LARGE SCALE GENOMIC DNA]</scope>
</reference>
<proteinExistence type="predicted"/>
<dbReference type="Proteomes" id="UP001497623">
    <property type="component" value="Unassembled WGS sequence"/>
</dbReference>
<feature type="compositionally biased region" description="Low complexity" evidence="1">
    <location>
        <begin position="49"/>
        <end position="72"/>
    </location>
</feature>
<evidence type="ECO:0000313" key="3">
    <source>
        <dbReference type="Proteomes" id="UP001497623"/>
    </source>
</evidence>
<name>A0AAV2SCL2_MEGNR</name>
<dbReference type="AlphaFoldDB" id="A0AAV2SCL2"/>
<organism evidence="2 3">
    <name type="scientific">Meganyctiphanes norvegica</name>
    <name type="common">Northern krill</name>
    <name type="synonym">Thysanopoda norvegica</name>
    <dbReference type="NCBI Taxonomy" id="48144"/>
    <lineage>
        <taxon>Eukaryota</taxon>
        <taxon>Metazoa</taxon>
        <taxon>Ecdysozoa</taxon>
        <taxon>Arthropoda</taxon>
        <taxon>Crustacea</taxon>
        <taxon>Multicrustacea</taxon>
        <taxon>Malacostraca</taxon>
        <taxon>Eumalacostraca</taxon>
        <taxon>Eucarida</taxon>
        <taxon>Euphausiacea</taxon>
        <taxon>Euphausiidae</taxon>
        <taxon>Meganyctiphanes</taxon>
    </lineage>
</organism>
<sequence>MSGTPYVRYAFVSAYVPSGPSHFYRYRSGSTPRETSVTDKRLTIEGKRSSNIHTMSCSSSTSSSSSYDRFSTGGVDQTYRASSLQPGRYWGRHLGGRMEPSIRITGRAH</sequence>
<feature type="region of interest" description="Disordered" evidence="1">
    <location>
        <begin position="46"/>
        <end position="72"/>
    </location>
</feature>
<gene>
    <name evidence="2" type="ORF">MNOR_LOCUS34951</name>
</gene>
<accession>A0AAV2SCL2</accession>
<evidence type="ECO:0000313" key="2">
    <source>
        <dbReference type="EMBL" id="CAL4177783.1"/>
    </source>
</evidence>
<keyword evidence="3" id="KW-1185">Reference proteome</keyword>
<protein>
    <submittedName>
        <fullName evidence="2">Uncharacterized protein</fullName>
    </submittedName>
</protein>
<evidence type="ECO:0000256" key="1">
    <source>
        <dbReference type="SAM" id="MobiDB-lite"/>
    </source>
</evidence>
<comment type="caution">
    <text evidence="2">The sequence shown here is derived from an EMBL/GenBank/DDBJ whole genome shotgun (WGS) entry which is preliminary data.</text>
</comment>
<dbReference type="EMBL" id="CAXKWB010056022">
    <property type="protein sequence ID" value="CAL4177783.1"/>
    <property type="molecule type" value="Genomic_DNA"/>
</dbReference>